<protein>
    <recommendedName>
        <fullName evidence="3">F-box domain-containing protein</fullName>
    </recommendedName>
</protein>
<accession>S7QHQ2</accession>
<organism evidence="1 2">
    <name type="scientific">Gloeophyllum trabeum (strain ATCC 11539 / FP-39264 / Madison 617)</name>
    <name type="common">Brown rot fungus</name>
    <dbReference type="NCBI Taxonomy" id="670483"/>
    <lineage>
        <taxon>Eukaryota</taxon>
        <taxon>Fungi</taxon>
        <taxon>Dikarya</taxon>
        <taxon>Basidiomycota</taxon>
        <taxon>Agaricomycotina</taxon>
        <taxon>Agaricomycetes</taxon>
        <taxon>Gloeophyllales</taxon>
        <taxon>Gloeophyllaceae</taxon>
        <taxon>Gloeophyllum</taxon>
    </lineage>
</organism>
<dbReference type="OMA" id="LTHMRIS"/>
<keyword evidence="2" id="KW-1185">Reference proteome</keyword>
<evidence type="ECO:0008006" key="3">
    <source>
        <dbReference type="Google" id="ProtNLM"/>
    </source>
</evidence>
<dbReference type="KEGG" id="gtr:GLOTRDRAFT_125102"/>
<proteinExistence type="predicted"/>
<dbReference type="Proteomes" id="UP000030669">
    <property type="component" value="Unassembled WGS sequence"/>
</dbReference>
<reference evidence="1 2" key="1">
    <citation type="journal article" date="2012" name="Science">
        <title>The Paleozoic origin of enzymatic lignin decomposition reconstructed from 31 fungal genomes.</title>
        <authorList>
            <person name="Floudas D."/>
            <person name="Binder M."/>
            <person name="Riley R."/>
            <person name="Barry K."/>
            <person name="Blanchette R.A."/>
            <person name="Henrissat B."/>
            <person name="Martinez A.T."/>
            <person name="Otillar R."/>
            <person name="Spatafora J.W."/>
            <person name="Yadav J.S."/>
            <person name="Aerts A."/>
            <person name="Benoit I."/>
            <person name="Boyd A."/>
            <person name="Carlson A."/>
            <person name="Copeland A."/>
            <person name="Coutinho P.M."/>
            <person name="de Vries R.P."/>
            <person name="Ferreira P."/>
            <person name="Findley K."/>
            <person name="Foster B."/>
            <person name="Gaskell J."/>
            <person name="Glotzer D."/>
            <person name="Gorecki P."/>
            <person name="Heitman J."/>
            <person name="Hesse C."/>
            <person name="Hori C."/>
            <person name="Igarashi K."/>
            <person name="Jurgens J.A."/>
            <person name="Kallen N."/>
            <person name="Kersten P."/>
            <person name="Kohler A."/>
            <person name="Kuees U."/>
            <person name="Kumar T.K.A."/>
            <person name="Kuo A."/>
            <person name="LaButti K."/>
            <person name="Larrondo L.F."/>
            <person name="Lindquist E."/>
            <person name="Ling A."/>
            <person name="Lombard V."/>
            <person name="Lucas S."/>
            <person name="Lundell T."/>
            <person name="Martin R."/>
            <person name="McLaughlin D.J."/>
            <person name="Morgenstern I."/>
            <person name="Morin E."/>
            <person name="Murat C."/>
            <person name="Nagy L.G."/>
            <person name="Nolan M."/>
            <person name="Ohm R.A."/>
            <person name="Patyshakuliyeva A."/>
            <person name="Rokas A."/>
            <person name="Ruiz-Duenas F.J."/>
            <person name="Sabat G."/>
            <person name="Salamov A."/>
            <person name="Samejima M."/>
            <person name="Schmutz J."/>
            <person name="Slot J.C."/>
            <person name="St John F."/>
            <person name="Stenlid J."/>
            <person name="Sun H."/>
            <person name="Sun S."/>
            <person name="Syed K."/>
            <person name="Tsang A."/>
            <person name="Wiebenga A."/>
            <person name="Young D."/>
            <person name="Pisabarro A."/>
            <person name="Eastwood D.C."/>
            <person name="Martin F."/>
            <person name="Cullen D."/>
            <person name="Grigoriev I.V."/>
            <person name="Hibbett D.S."/>
        </authorList>
    </citation>
    <scope>NUCLEOTIDE SEQUENCE [LARGE SCALE GENOMIC DNA]</scope>
    <source>
        <strain evidence="1 2">ATCC 11539</strain>
    </source>
</reference>
<evidence type="ECO:0000313" key="1">
    <source>
        <dbReference type="EMBL" id="EPQ58773.1"/>
    </source>
</evidence>
<gene>
    <name evidence="1" type="ORF">GLOTRDRAFT_125102</name>
</gene>
<evidence type="ECO:0000313" key="2">
    <source>
        <dbReference type="Proteomes" id="UP000030669"/>
    </source>
</evidence>
<dbReference type="GeneID" id="19301197"/>
<dbReference type="HOGENOM" id="CLU_071640_0_0_1"/>
<name>S7QHQ2_GLOTA</name>
<dbReference type="RefSeq" id="XP_007861935.1">
    <property type="nucleotide sequence ID" value="XM_007863744.1"/>
</dbReference>
<sequence length="312" mass="35000">MDVLPVEVIELIFLAACCDGGRMAGSIRATCKTFRDISDACRFRTVAIASENQALSFRDAFRQASPTAQASMRHLFVMVPGESQSGIATAEEIVRSVAQSLETLTCVVTPAIRGHLGIMLRLVSTVTQFPQLRALTLRCDDGGVLGDDFTTPEAGILFPRLQYLHLAHRAMAPFTVIHRAVDYLKTCAGSHLRRVTISGGTCMKRGDLSDFREMLLFPKRQLPGNSPPWSALCPLQTYILEPYYFIESFRRGLTDLEKETREREGAIRLVLLPRCARIPWQKRMEEWLLVRAGELDPLHEWPEDIPWTGVNP</sequence>
<dbReference type="AlphaFoldDB" id="S7QHQ2"/>
<dbReference type="EMBL" id="KB469297">
    <property type="protein sequence ID" value="EPQ58773.1"/>
    <property type="molecule type" value="Genomic_DNA"/>
</dbReference>
<dbReference type="OrthoDB" id="2748701at2759"/>